<evidence type="ECO:0000313" key="2">
    <source>
        <dbReference type="EMBL" id="CUN53760.1"/>
    </source>
</evidence>
<name>A0A173XR71_9FIRM</name>
<feature type="transmembrane region" description="Helical" evidence="1">
    <location>
        <begin position="43"/>
        <end position="65"/>
    </location>
</feature>
<feature type="transmembrane region" description="Helical" evidence="1">
    <location>
        <begin position="71"/>
        <end position="88"/>
    </location>
</feature>
<dbReference type="AlphaFoldDB" id="A0A173XR71"/>
<accession>A0A173XR71</accession>
<gene>
    <name evidence="2" type="ORF">ERS852392_00675</name>
</gene>
<organism evidence="2 3">
    <name type="scientific">Roseburia inulinivorans</name>
    <dbReference type="NCBI Taxonomy" id="360807"/>
    <lineage>
        <taxon>Bacteria</taxon>
        <taxon>Bacillati</taxon>
        <taxon>Bacillota</taxon>
        <taxon>Clostridia</taxon>
        <taxon>Lachnospirales</taxon>
        <taxon>Lachnospiraceae</taxon>
        <taxon>Roseburia</taxon>
    </lineage>
</organism>
<dbReference type="InterPro" id="IPR045629">
    <property type="entry name" value="DUF6232"/>
</dbReference>
<dbReference type="Pfam" id="PF19744">
    <property type="entry name" value="DUF6232"/>
    <property type="match status" value="1"/>
</dbReference>
<dbReference type="Proteomes" id="UP000095395">
    <property type="component" value="Unassembled WGS sequence"/>
</dbReference>
<proteinExistence type="predicted"/>
<dbReference type="RefSeq" id="WP_055301406.1">
    <property type="nucleotide sequence ID" value="NZ_CYYR01000003.1"/>
</dbReference>
<evidence type="ECO:0000313" key="3">
    <source>
        <dbReference type="Proteomes" id="UP000095395"/>
    </source>
</evidence>
<evidence type="ECO:0000256" key="1">
    <source>
        <dbReference type="SAM" id="Phobius"/>
    </source>
</evidence>
<keyword evidence="1" id="KW-0472">Membrane</keyword>
<reference evidence="2 3" key="1">
    <citation type="submission" date="2015-09" db="EMBL/GenBank/DDBJ databases">
        <authorList>
            <consortium name="Pathogen Informatics"/>
        </authorList>
    </citation>
    <scope>NUCLEOTIDE SEQUENCE [LARGE SCALE GENOMIC DNA]</scope>
    <source>
        <strain evidence="2 3">2789STDY5608835</strain>
    </source>
</reference>
<sequence>MTKEDIMKREKEINTPELSIAGNVMAWKNTIIQLSNVSSLSTVALDPVAFPLWTIVGSFIAIILIPFKLAFLTFLFWVLAAIVIYAWYKQNQEIAKQRNLIIMMNSGKVFVIGFKDKEFLEKVYGVLSSIIAEGNESSEHIRININNSTISGEAHVLNDLIL</sequence>
<keyword evidence="1" id="KW-0812">Transmembrane</keyword>
<keyword evidence="1" id="KW-1133">Transmembrane helix</keyword>
<dbReference type="EMBL" id="CYYR01000003">
    <property type="protein sequence ID" value="CUN53760.1"/>
    <property type="molecule type" value="Genomic_DNA"/>
</dbReference>
<protein>
    <submittedName>
        <fullName evidence="2">Uncharacterized protein</fullName>
    </submittedName>
</protein>